<dbReference type="RefSeq" id="WP_194451163.1">
    <property type="nucleotide sequence ID" value="NZ_CP063849.1"/>
</dbReference>
<proteinExistence type="predicted"/>
<reference evidence="1 2" key="1">
    <citation type="submission" date="2020-10" db="EMBL/GenBank/DDBJ databases">
        <title>Complete genome sequence of Paludibaculum fermentans P105T, a facultatively anaerobic acidobacterium capable of dissimilatory Fe(III) reduction.</title>
        <authorList>
            <person name="Dedysh S.N."/>
            <person name="Beletsky A.V."/>
            <person name="Kulichevskaya I.S."/>
            <person name="Mardanov A.V."/>
            <person name="Ravin N.V."/>
        </authorList>
    </citation>
    <scope>NUCLEOTIDE SEQUENCE [LARGE SCALE GENOMIC DNA]</scope>
    <source>
        <strain evidence="1 2">P105</strain>
    </source>
</reference>
<dbReference type="EMBL" id="CP063849">
    <property type="protein sequence ID" value="QOY89501.1"/>
    <property type="molecule type" value="Genomic_DNA"/>
</dbReference>
<organism evidence="1 2">
    <name type="scientific">Paludibaculum fermentans</name>
    <dbReference type="NCBI Taxonomy" id="1473598"/>
    <lineage>
        <taxon>Bacteria</taxon>
        <taxon>Pseudomonadati</taxon>
        <taxon>Acidobacteriota</taxon>
        <taxon>Terriglobia</taxon>
        <taxon>Bryobacterales</taxon>
        <taxon>Bryobacteraceae</taxon>
        <taxon>Paludibaculum</taxon>
    </lineage>
</organism>
<dbReference type="AlphaFoldDB" id="A0A7S7NTM9"/>
<name>A0A7S7NTM9_PALFE</name>
<sequence length="241" mass="27346">MDLPDDDFEPAPPSPERTAARALVLAAIATRALDEPDAGELRENDEPARQRFLRWFNECGLRDEAEPQELELLEASFSGLEQKARVNASWRMEGAAVLAWALGRAPLPSILLQCDIDETLSAVGLLRPREETALAEPRLRAQEELDLCSSLYLTLHWRLRQFFLQPERMNFVEFAAQCDWAEMRLDGLQMIDNDVAVNGVPLTQVEQGRLRELHSIVQERRLALEWLAGFESLYSDVTTDT</sequence>
<dbReference type="InterPro" id="IPR025368">
    <property type="entry name" value="DUF4272"/>
</dbReference>
<keyword evidence="2" id="KW-1185">Reference proteome</keyword>
<protein>
    <submittedName>
        <fullName evidence="1">DUF4272 domain-containing protein</fullName>
    </submittedName>
</protein>
<evidence type="ECO:0000313" key="2">
    <source>
        <dbReference type="Proteomes" id="UP000593892"/>
    </source>
</evidence>
<evidence type="ECO:0000313" key="1">
    <source>
        <dbReference type="EMBL" id="QOY89501.1"/>
    </source>
</evidence>
<dbReference type="Pfam" id="PF14094">
    <property type="entry name" value="DUF4272"/>
    <property type="match status" value="1"/>
</dbReference>
<dbReference type="KEGG" id="pfer:IRI77_05995"/>
<dbReference type="Proteomes" id="UP000593892">
    <property type="component" value="Chromosome"/>
</dbReference>
<gene>
    <name evidence="1" type="ORF">IRI77_05995</name>
</gene>
<accession>A0A7S7NTM9</accession>